<reference evidence="4" key="3">
    <citation type="submission" date="2019-12" db="UniProtKB">
        <authorList>
            <consortium name="WormBaseParasite"/>
        </authorList>
    </citation>
    <scope>IDENTIFICATION</scope>
</reference>
<accession>A0A4E9F2B8</accession>
<evidence type="ECO:0000256" key="1">
    <source>
        <dbReference type="SAM" id="MobiDB-lite"/>
    </source>
</evidence>
<dbReference type="GeneID" id="66059071"/>
<protein>
    <submittedName>
        <fullName evidence="2 4">Uncharacterized protein</fullName>
    </submittedName>
</protein>
<keyword evidence="3" id="KW-1185">Reference proteome</keyword>
<dbReference type="Proteomes" id="UP000006672">
    <property type="component" value="Unassembled WGS sequence"/>
</dbReference>
<dbReference type="PANTHER" id="PTHR36944:SF3">
    <property type="entry name" value="PROTEIN CBG10961"/>
    <property type="match status" value="1"/>
</dbReference>
<dbReference type="WBParaSite" id="Bm1791a.1">
    <property type="protein sequence ID" value="Bm1791a.1"/>
    <property type="gene ID" value="WBGene00222052"/>
</dbReference>
<proteinExistence type="predicted"/>
<reference evidence="3" key="1">
    <citation type="journal article" date="2007" name="Science">
        <title>Draft genome of the filarial nematode parasite Brugia malayi.</title>
        <authorList>
            <person name="Ghedin E."/>
            <person name="Wang S."/>
            <person name="Spiro D."/>
            <person name="Caler E."/>
            <person name="Zhao Q."/>
            <person name="Crabtree J."/>
            <person name="Allen J.E."/>
            <person name="Delcher A.L."/>
            <person name="Guiliano D.B."/>
            <person name="Miranda-Saavedra D."/>
            <person name="Angiuoli S.V."/>
            <person name="Creasy T."/>
            <person name="Amedeo P."/>
            <person name="Haas B."/>
            <person name="El-Sayed N.M."/>
            <person name="Wortman J.R."/>
            <person name="Feldblyum T."/>
            <person name="Tallon L."/>
            <person name="Schatz M."/>
            <person name="Shumway M."/>
            <person name="Koo H."/>
            <person name="Salzberg S.L."/>
            <person name="Schobel S."/>
            <person name="Pertea M."/>
            <person name="Pop M."/>
            <person name="White O."/>
            <person name="Barton G.J."/>
            <person name="Carlow C.K."/>
            <person name="Crawford M.J."/>
            <person name="Daub J."/>
            <person name="Dimmic M.W."/>
            <person name="Estes C.F."/>
            <person name="Foster J.M."/>
            <person name="Ganatra M."/>
            <person name="Gregory W.F."/>
            <person name="Johnson N.M."/>
            <person name="Jin J."/>
            <person name="Komuniecki R."/>
            <person name="Korf I."/>
            <person name="Kumar S."/>
            <person name="Laney S."/>
            <person name="Li B.W."/>
            <person name="Li W."/>
            <person name="Lindblom T.H."/>
            <person name="Lustigman S."/>
            <person name="Ma D."/>
            <person name="Maina C.V."/>
            <person name="Martin D.M."/>
            <person name="McCarter J.P."/>
            <person name="McReynolds L."/>
            <person name="Mitreva M."/>
            <person name="Nutman T.B."/>
            <person name="Parkinson J."/>
            <person name="Peregrin-Alvarez J.M."/>
            <person name="Poole C."/>
            <person name="Ren Q."/>
            <person name="Saunders L."/>
            <person name="Sluder A.E."/>
            <person name="Smith K."/>
            <person name="Stanke M."/>
            <person name="Unnasch T.R."/>
            <person name="Ware J."/>
            <person name="Wei A.D."/>
            <person name="Weil G."/>
            <person name="Williams D.J."/>
            <person name="Zhang Y."/>
            <person name="Williams S.A."/>
            <person name="Fraser-Liggett C."/>
            <person name="Slatko B."/>
            <person name="Blaxter M.L."/>
            <person name="Scott A.L."/>
        </authorList>
    </citation>
    <scope>NUCLEOTIDE SEQUENCE</scope>
    <source>
        <strain evidence="3">FR3</strain>
    </source>
</reference>
<name>A0A4E9F2B8_BRUMA</name>
<dbReference type="RefSeq" id="XP_042931473.1">
    <property type="nucleotide sequence ID" value="XM_043075539.1"/>
</dbReference>
<dbReference type="KEGG" id="bmy:BM_BM1791"/>
<dbReference type="CTD" id="66059071"/>
<dbReference type="EMBL" id="CAAKNF010000196">
    <property type="protein sequence ID" value="VIO89348.1"/>
    <property type="molecule type" value="Genomic_DNA"/>
</dbReference>
<feature type="region of interest" description="Disordered" evidence="1">
    <location>
        <begin position="49"/>
        <end position="80"/>
    </location>
</feature>
<accession>A0A5S6PEU7</accession>
<evidence type="ECO:0000313" key="3">
    <source>
        <dbReference type="Proteomes" id="UP000006672"/>
    </source>
</evidence>
<organism evidence="2">
    <name type="scientific">Brugia malayi</name>
    <name type="common">Filarial nematode worm</name>
    <dbReference type="NCBI Taxonomy" id="6279"/>
    <lineage>
        <taxon>Eukaryota</taxon>
        <taxon>Metazoa</taxon>
        <taxon>Ecdysozoa</taxon>
        <taxon>Nematoda</taxon>
        <taxon>Chromadorea</taxon>
        <taxon>Rhabditida</taxon>
        <taxon>Spirurina</taxon>
        <taxon>Spiruromorpha</taxon>
        <taxon>Filarioidea</taxon>
        <taxon>Onchocercidae</taxon>
        <taxon>Brugia</taxon>
    </lineage>
</organism>
<dbReference type="PANTHER" id="PTHR36944">
    <property type="entry name" value="PROTEIN CBG02791-RELATED"/>
    <property type="match status" value="1"/>
</dbReference>
<dbReference type="AlphaFoldDB" id="A0A4E9F2B8"/>
<evidence type="ECO:0000313" key="2">
    <source>
        <dbReference type="EMBL" id="VIO89348.1"/>
    </source>
</evidence>
<gene>
    <name evidence="2 4" type="primary">Bm1791</name>
    <name evidence="2" type="ORF">BM_BM1791</name>
</gene>
<evidence type="ECO:0000313" key="4">
    <source>
        <dbReference type="WBParaSite" id="Bm1791a.1"/>
    </source>
</evidence>
<dbReference type="OrthoDB" id="5813806at2759"/>
<reference evidence="2" key="2">
    <citation type="submission" date="2019-04" db="EMBL/GenBank/DDBJ databases">
        <authorList>
            <person name="Howe K."/>
            <person name="Paulini M."/>
            <person name="Williams G."/>
        </authorList>
    </citation>
    <scope>NUCLEOTIDE SEQUENCE [LARGE SCALE GENOMIC DNA]</scope>
    <source>
        <strain evidence="2">FR3</strain>
    </source>
</reference>
<sequence>MELNFVTTISAVLASITAYVNENSTIQQCCNLHLTGNIHQNGDYLKRIVDNNSGSDSSDNNDNDNDNSNNTSSIRRGTSEHELTKCKAQCDAQWKSDFHMHFQKNYDEEFYEFPLDELITASFDNFYTFCNITEHKLACWNMQCKMNHKQISWSSDLHICTFKRLQFENALNCLNLTSTGAHNECNEICRHIARRNPTKGNEKSYLYEVAANLAEIYQYWQLNKQCAFQICHLECRKELIRNMCEQDETINGLDVIQNYYQYDLLDQLRSLIDSSTEHLYPLMCRFYLPIQYHSDLTNEINNEIKESIIAIKQAVNDVVEMVTKL</sequence>